<name>A0A5B7EJE0_PORTR</name>
<organism evidence="2 3">
    <name type="scientific">Portunus trituberculatus</name>
    <name type="common">Swimming crab</name>
    <name type="synonym">Neptunus trituberculatus</name>
    <dbReference type="NCBI Taxonomy" id="210409"/>
    <lineage>
        <taxon>Eukaryota</taxon>
        <taxon>Metazoa</taxon>
        <taxon>Ecdysozoa</taxon>
        <taxon>Arthropoda</taxon>
        <taxon>Crustacea</taxon>
        <taxon>Multicrustacea</taxon>
        <taxon>Malacostraca</taxon>
        <taxon>Eumalacostraca</taxon>
        <taxon>Eucarida</taxon>
        <taxon>Decapoda</taxon>
        <taxon>Pleocyemata</taxon>
        <taxon>Brachyura</taxon>
        <taxon>Eubrachyura</taxon>
        <taxon>Portunoidea</taxon>
        <taxon>Portunidae</taxon>
        <taxon>Portuninae</taxon>
        <taxon>Portunus</taxon>
    </lineage>
</organism>
<evidence type="ECO:0000256" key="1">
    <source>
        <dbReference type="SAM" id="MobiDB-lite"/>
    </source>
</evidence>
<gene>
    <name evidence="2" type="ORF">E2C01_028005</name>
</gene>
<dbReference type="AlphaFoldDB" id="A0A5B7EJE0"/>
<proteinExistence type="predicted"/>
<dbReference type="Proteomes" id="UP000324222">
    <property type="component" value="Unassembled WGS sequence"/>
</dbReference>
<sequence>MDSPEEEAHLSPSPRHNTVNQETRRPFSCLQLFRVQRNKANLYSIKGLEKHRRRREVAH</sequence>
<evidence type="ECO:0000313" key="3">
    <source>
        <dbReference type="Proteomes" id="UP000324222"/>
    </source>
</evidence>
<comment type="caution">
    <text evidence="2">The sequence shown here is derived from an EMBL/GenBank/DDBJ whole genome shotgun (WGS) entry which is preliminary data.</text>
</comment>
<dbReference type="EMBL" id="VSRR010003090">
    <property type="protein sequence ID" value="MPC34610.1"/>
    <property type="molecule type" value="Genomic_DNA"/>
</dbReference>
<reference evidence="2 3" key="1">
    <citation type="submission" date="2019-05" db="EMBL/GenBank/DDBJ databases">
        <title>Another draft genome of Portunus trituberculatus and its Hox gene families provides insights of decapod evolution.</title>
        <authorList>
            <person name="Jeong J.-H."/>
            <person name="Song I."/>
            <person name="Kim S."/>
            <person name="Choi T."/>
            <person name="Kim D."/>
            <person name="Ryu S."/>
            <person name="Kim W."/>
        </authorList>
    </citation>
    <scope>NUCLEOTIDE SEQUENCE [LARGE SCALE GENOMIC DNA]</scope>
    <source>
        <tissue evidence="2">Muscle</tissue>
    </source>
</reference>
<evidence type="ECO:0000313" key="2">
    <source>
        <dbReference type="EMBL" id="MPC34610.1"/>
    </source>
</evidence>
<accession>A0A5B7EJE0</accession>
<feature type="region of interest" description="Disordered" evidence="1">
    <location>
        <begin position="1"/>
        <end position="23"/>
    </location>
</feature>
<protein>
    <submittedName>
        <fullName evidence="2">Uncharacterized protein</fullName>
    </submittedName>
</protein>
<keyword evidence="3" id="KW-1185">Reference proteome</keyword>